<protein>
    <submittedName>
        <fullName evidence="1">Uncharacterized protein</fullName>
    </submittedName>
</protein>
<organism evidence="1 2">
    <name type="scientific">Lacihabitans soyangensis</name>
    <dbReference type="NCBI Taxonomy" id="869394"/>
    <lineage>
        <taxon>Bacteria</taxon>
        <taxon>Pseudomonadati</taxon>
        <taxon>Bacteroidota</taxon>
        <taxon>Cytophagia</taxon>
        <taxon>Cytophagales</taxon>
        <taxon>Leadbetterellaceae</taxon>
        <taxon>Lacihabitans</taxon>
    </lineage>
</organism>
<evidence type="ECO:0000313" key="1">
    <source>
        <dbReference type="EMBL" id="MCP9765128.1"/>
    </source>
</evidence>
<keyword evidence="2" id="KW-1185">Reference proteome</keyword>
<dbReference type="Pfam" id="PF20459">
    <property type="entry name" value="DUF6712"/>
    <property type="match status" value="2"/>
</dbReference>
<comment type="caution">
    <text evidence="1">The sequence shown here is derived from an EMBL/GenBank/DDBJ whole genome shotgun (WGS) entry which is preliminary data.</text>
</comment>
<dbReference type="Proteomes" id="UP001204144">
    <property type="component" value="Unassembled WGS sequence"/>
</dbReference>
<dbReference type="InterPro" id="IPR046558">
    <property type="entry name" value="DUF6712"/>
</dbReference>
<accession>A0AAE3KUK0</accession>
<dbReference type="EMBL" id="RJUF01000180">
    <property type="protein sequence ID" value="MCP9765128.1"/>
    <property type="molecule type" value="Genomic_DNA"/>
</dbReference>
<dbReference type="AlphaFoldDB" id="A0AAE3KUK0"/>
<reference evidence="1 2" key="1">
    <citation type="submission" date="2018-11" db="EMBL/GenBank/DDBJ databases">
        <title>Novel bacteria species description.</title>
        <authorList>
            <person name="Han J.-H."/>
        </authorList>
    </citation>
    <scope>NUCLEOTIDE SEQUENCE [LARGE SCALE GENOMIC DNA]</scope>
    <source>
        <strain evidence="1 2">KCTC23259</strain>
    </source>
</reference>
<evidence type="ECO:0000313" key="2">
    <source>
        <dbReference type="Proteomes" id="UP001204144"/>
    </source>
</evidence>
<name>A0AAE3KUK0_9BACT</name>
<gene>
    <name evidence="1" type="ORF">EGI31_19515</name>
</gene>
<proteinExistence type="predicted"/>
<sequence>MKATQPLNKSLMLIKNEAELKSVLGGVQQSITWETFESFVKQAELKYIVPAISESFYDELCELYEPNVYQQKIIDRLMIASGYYALVAALPQLVTVIGDNGIAVNNTGGSPMYKWTYKELKDSSLEAADEALEQALVWLEKNQNAEVSTGVKVFQKWIDSDECSISKSLYINDASEFTAFFPQARHKRRFYLNIREYLVKVEKHELLPQLGKAFFDALRNGDESNYAIAEAKAYAKYFLAYKAVSEAIPFLNINEDFRLINADQYSLIEGEYALDANRRNALQATCDDRANWYLKKLKWLIDKNASASVFPTYFNSEEYKVSSTTKGYFRAKNDPSKSYVTI</sequence>